<feature type="domain" description="XdhC- CoxI" evidence="1">
    <location>
        <begin position="11"/>
        <end position="78"/>
    </location>
</feature>
<dbReference type="RefSeq" id="WP_062972058.1">
    <property type="nucleotide sequence ID" value="NZ_JAAXOS010000001.1"/>
</dbReference>
<dbReference type="EMBL" id="JAAXOS010000001">
    <property type="protein sequence ID" value="NKY25216.1"/>
    <property type="molecule type" value="Genomic_DNA"/>
</dbReference>
<dbReference type="InterPro" id="IPR003777">
    <property type="entry name" value="XdhC_CoxI"/>
</dbReference>
<accession>A0A7X6KZW3</accession>
<keyword evidence="4" id="KW-1185">Reference proteome</keyword>
<evidence type="ECO:0000313" key="3">
    <source>
        <dbReference type="EMBL" id="NKY25216.1"/>
    </source>
</evidence>
<dbReference type="InterPro" id="IPR052698">
    <property type="entry name" value="MoCofactor_Util/Proc"/>
</dbReference>
<proteinExistence type="predicted"/>
<dbReference type="Pfam" id="PF02625">
    <property type="entry name" value="XdhC_CoxI"/>
    <property type="match status" value="1"/>
</dbReference>
<name>A0A7X6KZW3_9NOCA</name>
<gene>
    <name evidence="3" type="ORF">HGB38_03065</name>
</gene>
<evidence type="ECO:0000259" key="1">
    <source>
        <dbReference type="Pfam" id="PF02625"/>
    </source>
</evidence>
<protein>
    <submittedName>
        <fullName evidence="3">XdhC family protein</fullName>
    </submittedName>
</protein>
<reference evidence="3 4" key="1">
    <citation type="submission" date="2020-04" db="EMBL/GenBank/DDBJ databases">
        <title>MicrobeNet Type strains.</title>
        <authorList>
            <person name="Nicholson A.C."/>
        </authorList>
    </citation>
    <scope>NUCLEOTIDE SEQUENCE [LARGE SCALE GENOMIC DNA]</scope>
    <source>
        <strain evidence="3 4">DSM 44956</strain>
    </source>
</reference>
<comment type="caution">
    <text evidence="3">The sequence shown here is derived from an EMBL/GenBank/DDBJ whole genome shotgun (WGS) entry which is preliminary data.</text>
</comment>
<sequence length="362" mass="38665">MRELATHLLRWHAANAEYVLATVVRVAGSAPRPAGATMAVDGSGNVRGSLSGGCVEGAVYELCREVLASGEPVRRTFGYSDADAFVVGLTCGGELEIFVHRITPSEYPAVEAALDPDGPMTFVRDLDSGAVGALGPASATGAEFDDAVVRQARAMLDLGATGVRVVGCADRERTVFIESFAPAPRMLIFGATDFATALCRVGRLLGYHVTVCEARPAFADHARMPDADEVVRDWPQRYLRRTRVDARTVICVLTHDPKFDVPVLTEALRLPVAYVGAMGSRRADRDRRLRLRAAGVTEEQLRRLHSPIGLELGGRTPEETAVAIGAEIVAVRRGGSTRPLSATDRPIHAGVMCLEAGDPIGI</sequence>
<dbReference type="Proteomes" id="UP000540698">
    <property type="component" value="Unassembled WGS sequence"/>
</dbReference>
<dbReference type="PANTHER" id="PTHR30388">
    <property type="entry name" value="ALDEHYDE OXIDOREDUCTASE MOLYBDENUM COFACTOR ASSEMBLY PROTEIN"/>
    <property type="match status" value="1"/>
</dbReference>
<evidence type="ECO:0000259" key="2">
    <source>
        <dbReference type="Pfam" id="PF13478"/>
    </source>
</evidence>
<dbReference type="AlphaFoldDB" id="A0A7X6KZW3"/>
<dbReference type="Pfam" id="PF13478">
    <property type="entry name" value="XdhC_C"/>
    <property type="match status" value="1"/>
</dbReference>
<dbReference type="InterPro" id="IPR027051">
    <property type="entry name" value="XdhC_Rossmann_dom"/>
</dbReference>
<dbReference type="Gene3D" id="3.40.50.720">
    <property type="entry name" value="NAD(P)-binding Rossmann-like Domain"/>
    <property type="match status" value="1"/>
</dbReference>
<evidence type="ECO:0000313" key="4">
    <source>
        <dbReference type="Proteomes" id="UP000540698"/>
    </source>
</evidence>
<organism evidence="3 4">
    <name type="scientific">Nocardia gamkensis</name>
    <dbReference type="NCBI Taxonomy" id="352869"/>
    <lineage>
        <taxon>Bacteria</taxon>
        <taxon>Bacillati</taxon>
        <taxon>Actinomycetota</taxon>
        <taxon>Actinomycetes</taxon>
        <taxon>Mycobacteriales</taxon>
        <taxon>Nocardiaceae</taxon>
        <taxon>Nocardia</taxon>
    </lineage>
</organism>
<feature type="domain" description="XdhC Rossmann" evidence="2">
    <location>
        <begin position="186"/>
        <end position="328"/>
    </location>
</feature>
<dbReference type="PANTHER" id="PTHR30388:SF4">
    <property type="entry name" value="MOLYBDENUM COFACTOR INSERTION CHAPERONE PAOD"/>
    <property type="match status" value="1"/>
</dbReference>